<evidence type="ECO:0000259" key="2">
    <source>
        <dbReference type="Pfam" id="PF16087"/>
    </source>
</evidence>
<evidence type="ECO:0000313" key="3">
    <source>
        <dbReference type="EMBL" id="RLU24956.1"/>
    </source>
</evidence>
<evidence type="ECO:0008006" key="5">
    <source>
        <dbReference type="Google" id="ProtNLM"/>
    </source>
</evidence>
<accession>A0A3L8DX50</accession>
<evidence type="ECO:0000313" key="4">
    <source>
        <dbReference type="Proteomes" id="UP000279307"/>
    </source>
</evidence>
<dbReference type="AlphaFoldDB" id="A0A3L8DX50"/>
<name>A0A3L8DX50_OOCBI</name>
<gene>
    <name evidence="3" type="ORF">DMN91_003047</name>
</gene>
<sequence>MACKQQYSIEDRIFLVKTYYKVGENITELLRKWSTAFKNRPKPSRSTIINLIHKCEETGSVLDTYKGNIGPKVTARTEETIERARAIIDESPLTSCRQLASQLEVSRETARKVMKKDLSLFPCKIQTMQHLNEASITQRLDFSNTFIDQYDNGQIDPNFIWFSDEAHFWLDGYVNRQNYRFWGSEKPQFSITKSLHPQKVTVWAALCGQMILGPFFIEGTVTTARYKALLQEEFVPKIQELGMVGDYWFQQDGAPPHRTRVVFDTLFSTFKTNVIALGYPNHYPDSMHWPPYSPDLNPLDFFLWGYIKDKVYYEAPKTTDDLKTAIVNAFDSLHSDILPKVINNFIMRLRHVIASEGSHFENLIN</sequence>
<dbReference type="Gene3D" id="3.30.420.10">
    <property type="entry name" value="Ribonuclease H-like superfamily/Ribonuclease H"/>
    <property type="match status" value="1"/>
</dbReference>
<feature type="domain" description="Tc1-like transposase DDE" evidence="1">
    <location>
        <begin position="160"/>
        <end position="322"/>
    </location>
</feature>
<feature type="domain" description="DUF4817" evidence="2">
    <location>
        <begin position="8"/>
        <end position="61"/>
    </location>
</feature>
<protein>
    <recommendedName>
        <fullName evidence="5">DUF4817 domain-containing protein</fullName>
    </recommendedName>
</protein>
<dbReference type="InterPro" id="IPR038717">
    <property type="entry name" value="Tc1-like_DDE_dom"/>
</dbReference>
<organism evidence="3 4">
    <name type="scientific">Ooceraea biroi</name>
    <name type="common">Clonal raider ant</name>
    <name type="synonym">Cerapachys biroi</name>
    <dbReference type="NCBI Taxonomy" id="2015173"/>
    <lineage>
        <taxon>Eukaryota</taxon>
        <taxon>Metazoa</taxon>
        <taxon>Ecdysozoa</taxon>
        <taxon>Arthropoda</taxon>
        <taxon>Hexapoda</taxon>
        <taxon>Insecta</taxon>
        <taxon>Pterygota</taxon>
        <taxon>Neoptera</taxon>
        <taxon>Endopterygota</taxon>
        <taxon>Hymenoptera</taxon>
        <taxon>Apocrita</taxon>
        <taxon>Aculeata</taxon>
        <taxon>Formicoidea</taxon>
        <taxon>Formicidae</taxon>
        <taxon>Dorylinae</taxon>
        <taxon>Ooceraea</taxon>
    </lineage>
</organism>
<dbReference type="Pfam" id="PF13358">
    <property type="entry name" value="DDE_3"/>
    <property type="match status" value="1"/>
</dbReference>
<dbReference type="PANTHER" id="PTHR47326">
    <property type="entry name" value="TRANSPOSABLE ELEMENT TC3 TRANSPOSASE-LIKE PROTEIN"/>
    <property type="match status" value="1"/>
</dbReference>
<dbReference type="PANTHER" id="PTHR47326:SF1">
    <property type="entry name" value="HTH PSQ-TYPE DOMAIN-CONTAINING PROTEIN"/>
    <property type="match status" value="1"/>
</dbReference>
<comment type="caution">
    <text evidence="3">The sequence shown here is derived from an EMBL/GenBank/DDBJ whole genome shotgun (WGS) entry which is preliminary data.</text>
</comment>
<evidence type="ECO:0000259" key="1">
    <source>
        <dbReference type="Pfam" id="PF13358"/>
    </source>
</evidence>
<reference evidence="3 4" key="1">
    <citation type="journal article" date="2018" name="Genome Res.">
        <title>The genomic architecture and molecular evolution of ant odorant receptors.</title>
        <authorList>
            <person name="McKenzie S.K."/>
            <person name="Kronauer D.J.C."/>
        </authorList>
    </citation>
    <scope>NUCLEOTIDE SEQUENCE [LARGE SCALE GENOMIC DNA]</scope>
    <source>
        <strain evidence="3">Clonal line C1</strain>
    </source>
</reference>
<dbReference type="InterPro" id="IPR036397">
    <property type="entry name" value="RNaseH_sf"/>
</dbReference>
<proteinExistence type="predicted"/>
<dbReference type="Proteomes" id="UP000279307">
    <property type="component" value="Chromosome 3"/>
</dbReference>
<dbReference type="InterPro" id="IPR032135">
    <property type="entry name" value="DUF4817"/>
</dbReference>
<dbReference type="GO" id="GO:0003676">
    <property type="term" value="F:nucleic acid binding"/>
    <property type="evidence" value="ECO:0007669"/>
    <property type="project" value="InterPro"/>
</dbReference>
<dbReference type="EMBL" id="QOIP01000003">
    <property type="protein sequence ID" value="RLU24956.1"/>
    <property type="molecule type" value="Genomic_DNA"/>
</dbReference>
<dbReference type="Pfam" id="PF16087">
    <property type="entry name" value="DUF4817"/>
    <property type="match status" value="1"/>
</dbReference>